<dbReference type="AlphaFoldDB" id="A0A2P2QYV7"/>
<accession>A0A2P2QYV7</accession>
<reference evidence="2" key="1">
    <citation type="submission" date="2018-02" db="EMBL/GenBank/DDBJ databases">
        <title>Rhizophora mucronata_Transcriptome.</title>
        <authorList>
            <person name="Meera S.P."/>
            <person name="Sreeshan A."/>
            <person name="Augustine A."/>
        </authorList>
    </citation>
    <scope>NUCLEOTIDE SEQUENCE</scope>
    <source>
        <tissue evidence="2">Leaf</tissue>
    </source>
</reference>
<name>A0A2P2QYV7_RHIMU</name>
<protein>
    <submittedName>
        <fullName evidence="2">Uncharacterized protein</fullName>
    </submittedName>
</protein>
<feature type="region of interest" description="Disordered" evidence="1">
    <location>
        <begin position="1"/>
        <end position="35"/>
    </location>
</feature>
<evidence type="ECO:0000256" key="1">
    <source>
        <dbReference type="SAM" id="MobiDB-lite"/>
    </source>
</evidence>
<dbReference type="EMBL" id="GGEC01091688">
    <property type="protein sequence ID" value="MBX72172.1"/>
    <property type="molecule type" value="Transcribed_RNA"/>
</dbReference>
<proteinExistence type="predicted"/>
<sequence>MQEPTSHYVRKEGHPSPHRPHHEGQSWSPAHIQVL</sequence>
<organism evidence="2">
    <name type="scientific">Rhizophora mucronata</name>
    <name type="common">Asiatic mangrove</name>
    <dbReference type="NCBI Taxonomy" id="61149"/>
    <lineage>
        <taxon>Eukaryota</taxon>
        <taxon>Viridiplantae</taxon>
        <taxon>Streptophyta</taxon>
        <taxon>Embryophyta</taxon>
        <taxon>Tracheophyta</taxon>
        <taxon>Spermatophyta</taxon>
        <taxon>Magnoliopsida</taxon>
        <taxon>eudicotyledons</taxon>
        <taxon>Gunneridae</taxon>
        <taxon>Pentapetalae</taxon>
        <taxon>rosids</taxon>
        <taxon>fabids</taxon>
        <taxon>Malpighiales</taxon>
        <taxon>Rhizophoraceae</taxon>
        <taxon>Rhizophora</taxon>
    </lineage>
</organism>
<evidence type="ECO:0000313" key="2">
    <source>
        <dbReference type="EMBL" id="MBX72172.1"/>
    </source>
</evidence>